<dbReference type="InterPro" id="IPR051531">
    <property type="entry name" value="N-acetyltransferase"/>
</dbReference>
<evidence type="ECO:0000259" key="1">
    <source>
        <dbReference type="PROSITE" id="PS51186"/>
    </source>
</evidence>
<protein>
    <recommendedName>
        <fullName evidence="1">N-acetyltransferase domain-containing protein</fullName>
    </recommendedName>
</protein>
<dbReference type="PANTHER" id="PTHR43792:SF13">
    <property type="entry name" value="ACETYLTRANSFERASE"/>
    <property type="match status" value="1"/>
</dbReference>
<dbReference type="CDD" id="cd04301">
    <property type="entry name" value="NAT_SF"/>
    <property type="match status" value="1"/>
</dbReference>
<gene>
    <name evidence="2" type="ORF">GCM10009727_77240</name>
</gene>
<dbReference type="RefSeq" id="WP_344279494.1">
    <property type="nucleotide sequence ID" value="NZ_BAAAMR010000103.1"/>
</dbReference>
<dbReference type="PROSITE" id="PS51186">
    <property type="entry name" value="GNAT"/>
    <property type="match status" value="1"/>
</dbReference>
<dbReference type="InterPro" id="IPR000182">
    <property type="entry name" value="GNAT_dom"/>
</dbReference>
<organism evidence="2 3">
    <name type="scientific">Actinomadura napierensis</name>
    <dbReference type="NCBI Taxonomy" id="267854"/>
    <lineage>
        <taxon>Bacteria</taxon>
        <taxon>Bacillati</taxon>
        <taxon>Actinomycetota</taxon>
        <taxon>Actinomycetes</taxon>
        <taxon>Streptosporangiales</taxon>
        <taxon>Thermomonosporaceae</taxon>
        <taxon>Actinomadura</taxon>
    </lineage>
</organism>
<accession>A0ABN3ADM8</accession>
<name>A0ABN3ADM8_9ACTN</name>
<comment type="caution">
    <text evidence="2">The sequence shown here is derived from an EMBL/GenBank/DDBJ whole genome shotgun (WGS) entry which is preliminary data.</text>
</comment>
<evidence type="ECO:0000313" key="2">
    <source>
        <dbReference type="EMBL" id="GAA2162170.1"/>
    </source>
</evidence>
<feature type="domain" description="N-acetyltransferase" evidence="1">
    <location>
        <begin position="9"/>
        <end position="165"/>
    </location>
</feature>
<dbReference type="InterPro" id="IPR016181">
    <property type="entry name" value="Acyl_CoA_acyltransferase"/>
</dbReference>
<sequence>MDDLVTERLVLHPFTVAEAERLVERGPAPDGGYPMDMDIAGARRYLDVCAAAGDPQPFGAYEIRLRDGGRAIGGAGFHAAPDAHGTVTVGYDLVAAARGHGYAAEALRGLLRFARERGVASVKGDTDRGNLASQHVMSAAGMRPVAEDDARKYYEITWPATAPASG</sequence>
<dbReference type="EMBL" id="BAAAMR010000103">
    <property type="protein sequence ID" value="GAA2162170.1"/>
    <property type="molecule type" value="Genomic_DNA"/>
</dbReference>
<dbReference type="Proteomes" id="UP001501020">
    <property type="component" value="Unassembled WGS sequence"/>
</dbReference>
<dbReference type="Pfam" id="PF13302">
    <property type="entry name" value="Acetyltransf_3"/>
    <property type="match status" value="1"/>
</dbReference>
<evidence type="ECO:0000313" key="3">
    <source>
        <dbReference type="Proteomes" id="UP001501020"/>
    </source>
</evidence>
<keyword evidence="3" id="KW-1185">Reference proteome</keyword>
<dbReference type="PANTHER" id="PTHR43792">
    <property type="entry name" value="GNAT FAMILY, PUTATIVE (AFU_ORTHOLOGUE AFUA_3G00765)-RELATED-RELATED"/>
    <property type="match status" value="1"/>
</dbReference>
<dbReference type="Gene3D" id="3.40.630.30">
    <property type="match status" value="1"/>
</dbReference>
<reference evidence="2 3" key="1">
    <citation type="journal article" date="2019" name="Int. J. Syst. Evol. Microbiol.">
        <title>The Global Catalogue of Microorganisms (GCM) 10K type strain sequencing project: providing services to taxonomists for standard genome sequencing and annotation.</title>
        <authorList>
            <consortium name="The Broad Institute Genomics Platform"/>
            <consortium name="The Broad Institute Genome Sequencing Center for Infectious Disease"/>
            <person name="Wu L."/>
            <person name="Ma J."/>
        </authorList>
    </citation>
    <scope>NUCLEOTIDE SEQUENCE [LARGE SCALE GENOMIC DNA]</scope>
    <source>
        <strain evidence="2 3">JCM 13850</strain>
    </source>
</reference>
<dbReference type="SUPFAM" id="SSF55729">
    <property type="entry name" value="Acyl-CoA N-acyltransferases (Nat)"/>
    <property type="match status" value="1"/>
</dbReference>
<proteinExistence type="predicted"/>